<comment type="caution">
    <text evidence="2">The sequence shown here is derived from an EMBL/GenBank/DDBJ whole genome shotgun (WGS) entry which is preliminary data.</text>
</comment>
<sequence>MRRGRPRRQLTTEPDRARDTIARDFTAVGDMPAYRASLDRAGLSGPADTVVVGDESVIVDALARFRDASATDVIVSPLGSLADRARTLDVAGGFSPRESVNLYTAGVRRLSRASDKAVQGVATALVGDSLTGPPRSSRRPLGRLRRLAA</sequence>
<feature type="compositionally biased region" description="Basic residues" evidence="1">
    <location>
        <begin position="136"/>
        <end position="149"/>
    </location>
</feature>
<evidence type="ECO:0000313" key="2">
    <source>
        <dbReference type="EMBL" id="GLY83746.1"/>
    </source>
</evidence>
<proteinExistence type="predicted"/>
<gene>
    <name evidence="2" type="ORF">Airi02_016750</name>
</gene>
<dbReference type="EMBL" id="BSTK01000002">
    <property type="protein sequence ID" value="GLY83746.1"/>
    <property type="molecule type" value="Genomic_DNA"/>
</dbReference>
<protein>
    <submittedName>
        <fullName evidence="2">Uncharacterized protein</fullName>
    </submittedName>
</protein>
<dbReference type="AlphaFoldDB" id="A0A9W6RXV0"/>
<evidence type="ECO:0000256" key="1">
    <source>
        <dbReference type="SAM" id="MobiDB-lite"/>
    </source>
</evidence>
<accession>A0A9W6RXV0</accession>
<reference evidence="2" key="1">
    <citation type="submission" date="2023-03" db="EMBL/GenBank/DDBJ databases">
        <title>Actinoallomurus iriomotensis NBRC 103684.</title>
        <authorList>
            <person name="Ichikawa N."/>
            <person name="Sato H."/>
            <person name="Tonouchi N."/>
        </authorList>
    </citation>
    <scope>NUCLEOTIDE SEQUENCE</scope>
    <source>
        <strain evidence="2">NBRC 103684</strain>
    </source>
</reference>
<feature type="region of interest" description="Disordered" evidence="1">
    <location>
        <begin position="128"/>
        <end position="149"/>
    </location>
</feature>
<evidence type="ECO:0000313" key="3">
    <source>
        <dbReference type="Proteomes" id="UP001165074"/>
    </source>
</evidence>
<keyword evidence="3" id="KW-1185">Reference proteome</keyword>
<organism evidence="2 3">
    <name type="scientific">Actinoallomurus iriomotensis</name>
    <dbReference type="NCBI Taxonomy" id="478107"/>
    <lineage>
        <taxon>Bacteria</taxon>
        <taxon>Bacillati</taxon>
        <taxon>Actinomycetota</taxon>
        <taxon>Actinomycetes</taxon>
        <taxon>Streptosporangiales</taxon>
        <taxon>Thermomonosporaceae</taxon>
        <taxon>Actinoallomurus</taxon>
    </lineage>
</organism>
<name>A0A9W6RXV0_9ACTN</name>
<dbReference type="Proteomes" id="UP001165074">
    <property type="component" value="Unassembled WGS sequence"/>
</dbReference>